<dbReference type="InterPro" id="IPR043127">
    <property type="entry name" value="Sec-1-like_dom3a"/>
</dbReference>
<evidence type="ECO:0000256" key="8">
    <source>
        <dbReference type="ARBA" id="ARBA00023228"/>
    </source>
</evidence>
<reference evidence="11" key="1">
    <citation type="submission" date="2018-09" db="EMBL/GenBank/DDBJ databases">
        <title>Common duck and Muscovy duck high density SNP chip.</title>
        <authorList>
            <person name="Vignal A."/>
            <person name="Thebault N."/>
            <person name="Warren W.C."/>
        </authorList>
    </citation>
    <scope>NUCLEOTIDE SEQUENCE [LARGE SCALE GENOMIC DNA]</scope>
</reference>
<dbReference type="GO" id="GO:0005765">
    <property type="term" value="C:lysosomal membrane"/>
    <property type="evidence" value="ECO:0007669"/>
    <property type="project" value="UniProtKB-SubCell"/>
</dbReference>
<keyword evidence="12" id="KW-1185">Reference proteome</keyword>
<dbReference type="Pfam" id="PF00995">
    <property type="entry name" value="Sec1"/>
    <property type="match status" value="1"/>
</dbReference>
<protein>
    <recommendedName>
        <fullName evidence="9">Vacuolar protein sorting-associated protein 33B</fullName>
    </recommendedName>
</protein>
<dbReference type="Proteomes" id="UP000694556">
    <property type="component" value="Chromosome 11"/>
</dbReference>
<evidence type="ECO:0000313" key="11">
    <source>
        <dbReference type="Ensembl" id="ENSCMMP00000009141.1"/>
    </source>
</evidence>
<dbReference type="InterPro" id="IPR043155">
    <property type="entry name" value="VPS33_dom3b"/>
</dbReference>
<dbReference type="FunFam" id="1.25.40.850:FF:000001">
    <property type="entry name" value="vacuolar protein sorting-associated protein 33B isoform X1"/>
    <property type="match status" value="1"/>
</dbReference>
<evidence type="ECO:0000256" key="6">
    <source>
        <dbReference type="ARBA" id="ARBA00022927"/>
    </source>
</evidence>
<feature type="region of interest" description="Disordered" evidence="10">
    <location>
        <begin position="668"/>
        <end position="689"/>
    </location>
</feature>
<name>A0A8C3BNI8_CAIMO</name>
<keyword evidence="5" id="KW-0967">Endosome</keyword>
<dbReference type="FunFam" id="3.90.830.10:FF:000004">
    <property type="entry name" value="vacuolar protein sorting-associated protein 33B isoform X1"/>
    <property type="match status" value="1"/>
</dbReference>
<dbReference type="Gene3D" id="3.90.830.10">
    <property type="entry name" value="Syntaxin Binding Protein 1, Chain A, domain 2"/>
    <property type="match status" value="1"/>
</dbReference>
<proteinExistence type="inferred from homology"/>
<accession>A0A8C3BNI8</accession>
<dbReference type="GO" id="GO:0015031">
    <property type="term" value="P:protein transport"/>
    <property type="evidence" value="ECO:0007669"/>
    <property type="project" value="UniProtKB-KW"/>
</dbReference>
<dbReference type="InterPro" id="IPR001619">
    <property type="entry name" value="Sec1-like"/>
</dbReference>
<evidence type="ECO:0000256" key="7">
    <source>
        <dbReference type="ARBA" id="ARBA00023136"/>
    </source>
</evidence>
<keyword evidence="8" id="KW-0458">Lysosome</keyword>
<dbReference type="Gene3D" id="3.40.50.1910">
    <property type="match status" value="1"/>
</dbReference>
<evidence type="ECO:0000256" key="4">
    <source>
        <dbReference type="ARBA" id="ARBA00022448"/>
    </source>
</evidence>
<feature type="compositionally biased region" description="Low complexity" evidence="10">
    <location>
        <begin position="672"/>
        <end position="689"/>
    </location>
</feature>
<dbReference type="InterPro" id="IPR036045">
    <property type="entry name" value="Sec1-like_sf"/>
</dbReference>
<comment type="similarity">
    <text evidence="3">Belongs to the STXBP/unc-18/SEC1 family.</text>
</comment>
<sequence length="689" mass="77325">MASAARHDVPEPPDFDILKRLARDQLIYLLEQLPGRKDLFIEADLMSPLDRIANVSILKQHEVDKLYKVESRPALSTSDQLCFLVRPRVKTMKYIADIVNADKMSGRSRKYKIIFSPQKFYACEMVLEEEGVFGDVTCDEWSFYLLPLDEDIISMELPEFFRDYFLEGDHRWINSVARALQLLNSLYGPFSRAYGIGRCAKMCYELWRDLEEESEGDSQGRNPEIGSIFLMDRDTDYVTALCSQMVYEGLVDDTFRIKCGSVDFGPEVTSSDKSVKVLLNAQDKVFSQIRNEHFSSVFGFLSQKSRNLQAQYDRRRGMDIKQMKNFVSQELKGLKQEHRLLSLHIGACESIMKKKTKQDFQEMIKAEHSLLEGFDIRESTSFIEEHIDRQVSPIESLRLMCLLSITENGLNPKDYRSLKTQYLQSYGPEHLLTFHNLKRIGLLTEQAAGETLTAVESRVSKLVTDRAAGESRSHGEPRGRAAHGRELPGWGQARGWCWLCCPYSAWCLHSCWAPAGSCCATSWGSELLLSSFPGKITDAFNSLARKSNFRAISKKLGLVRLGGLLGCSAAARPVPWPAPELLTPWLCVTPWGCCLVPGLPRPAVRAVLCMARGMTRGQLRDPAASAASPQIPRLDGEYDLKVPRDMAYVFSGAYTPLSCKIIEQVGAGRGQAPSTPGGARPRAPAACRP</sequence>
<evidence type="ECO:0000313" key="12">
    <source>
        <dbReference type="Proteomes" id="UP000694556"/>
    </source>
</evidence>
<evidence type="ECO:0000256" key="5">
    <source>
        <dbReference type="ARBA" id="ARBA00022753"/>
    </source>
</evidence>
<dbReference type="AlphaFoldDB" id="A0A8C3BNI8"/>
<evidence type="ECO:0000256" key="3">
    <source>
        <dbReference type="ARBA" id="ARBA00009884"/>
    </source>
</evidence>
<keyword evidence="4" id="KW-0813">Transport</keyword>
<dbReference type="SUPFAM" id="SSF56815">
    <property type="entry name" value="Sec1/munc18-like (SM) proteins"/>
    <property type="match status" value="1"/>
</dbReference>
<dbReference type="Gene3D" id="3.40.50.2060">
    <property type="match status" value="1"/>
</dbReference>
<keyword evidence="6" id="KW-0653">Protein transport</keyword>
<evidence type="ECO:0000256" key="2">
    <source>
        <dbReference type="ARBA" id="ARBA00004630"/>
    </source>
</evidence>
<dbReference type="GO" id="GO:0031902">
    <property type="term" value="C:late endosome membrane"/>
    <property type="evidence" value="ECO:0007669"/>
    <property type="project" value="UniProtKB-SubCell"/>
</dbReference>
<evidence type="ECO:0000256" key="9">
    <source>
        <dbReference type="ARBA" id="ARBA00039494"/>
    </source>
</evidence>
<dbReference type="Gene3D" id="1.25.40.850">
    <property type="match status" value="1"/>
</dbReference>
<organism evidence="11 12">
    <name type="scientific">Cairina moschata</name>
    <name type="common">Muscovy duck</name>
    <dbReference type="NCBI Taxonomy" id="8855"/>
    <lineage>
        <taxon>Eukaryota</taxon>
        <taxon>Metazoa</taxon>
        <taxon>Chordata</taxon>
        <taxon>Craniata</taxon>
        <taxon>Vertebrata</taxon>
        <taxon>Euteleostomi</taxon>
        <taxon>Archelosauria</taxon>
        <taxon>Archosauria</taxon>
        <taxon>Dinosauria</taxon>
        <taxon>Saurischia</taxon>
        <taxon>Theropoda</taxon>
        <taxon>Coelurosauria</taxon>
        <taxon>Aves</taxon>
        <taxon>Neognathae</taxon>
        <taxon>Galloanserae</taxon>
        <taxon>Anseriformes</taxon>
        <taxon>Anatidae</taxon>
        <taxon>Anatinae</taxon>
        <taxon>Cairina</taxon>
    </lineage>
</organism>
<evidence type="ECO:0000256" key="10">
    <source>
        <dbReference type="SAM" id="MobiDB-lite"/>
    </source>
</evidence>
<dbReference type="InterPro" id="IPR027482">
    <property type="entry name" value="Sec1-like_dom2"/>
</dbReference>
<dbReference type="PANTHER" id="PTHR11679">
    <property type="entry name" value="VESICLE PROTEIN SORTING-ASSOCIATED"/>
    <property type="match status" value="1"/>
</dbReference>
<evidence type="ECO:0000256" key="1">
    <source>
        <dbReference type="ARBA" id="ARBA00004492"/>
    </source>
</evidence>
<dbReference type="GO" id="GO:0016192">
    <property type="term" value="P:vesicle-mediated transport"/>
    <property type="evidence" value="ECO:0007669"/>
    <property type="project" value="InterPro"/>
</dbReference>
<reference evidence="11" key="3">
    <citation type="submission" date="2025-09" db="UniProtKB">
        <authorList>
            <consortium name="Ensembl"/>
        </authorList>
    </citation>
    <scope>IDENTIFICATION</scope>
</reference>
<dbReference type="FunFam" id="3.40.50.2060:FF:000005">
    <property type="entry name" value="vacuolar protein sorting-associated protein 33B isoform X1"/>
    <property type="match status" value="1"/>
</dbReference>
<reference evidence="11" key="2">
    <citation type="submission" date="2025-08" db="UniProtKB">
        <authorList>
            <consortium name="Ensembl"/>
        </authorList>
    </citation>
    <scope>IDENTIFICATION</scope>
</reference>
<keyword evidence="7" id="KW-0472">Membrane</keyword>
<dbReference type="Ensembl" id="ENSCMMT00000010068.1">
    <property type="protein sequence ID" value="ENSCMMP00000009141.1"/>
    <property type="gene ID" value="ENSCMMG00000005744.1"/>
</dbReference>
<dbReference type="InterPro" id="IPR043154">
    <property type="entry name" value="Sec-1-like_dom1"/>
</dbReference>
<comment type="subcellular location">
    <subcellularLocation>
        <location evidence="1">Late endosome membrane</location>
        <topology evidence="1">Peripheral membrane protein</topology>
        <orientation evidence="1">Cytoplasmic side</orientation>
    </subcellularLocation>
    <subcellularLocation>
        <location evidence="2">Lysosome membrane</location>
        <topology evidence="2">Peripheral membrane protein</topology>
        <orientation evidence="2">Cytoplasmic side</orientation>
    </subcellularLocation>
</comment>